<evidence type="ECO:0000259" key="1">
    <source>
        <dbReference type="PROSITE" id="PS50011"/>
    </source>
</evidence>
<dbReference type="InterPro" id="IPR008271">
    <property type="entry name" value="Ser/Thr_kinase_AS"/>
</dbReference>
<dbReference type="EMBL" id="QXFX01001582">
    <property type="protein sequence ID" value="KAE9087939.1"/>
    <property type="molecule type" value="Genomic_DNA"/>
</dbReference>
<dbReference type="InterPro" id="IPR000719">
    <property type="entry name" value="Prot_kinase_dom"/>
</dbReference>
<gene>
    <name evidence="2" type="ORF">PF010_g19545</name>
</gene>
<comment type="caution">
    <text evidence="2">The sequence shown here is derived from an EMBL/GenBank/DDBJ whole genome shotgun (WGS) entry which is preliminary data.</text>
</comment>
<dbReference type="Pfam" id="PF07714">
    <property type="entry name" value="PK_Tyr_Ser-Thr"/>
    <property type="match status" value="1"/>
</dbReference>
<dbReference type="PANTHER" id="PTHR44329:SF214">
    <property type="entry name" value="PROTEIN KINASE DOMAIN-CONTAINING PROTEIN"/>
    <property type="match status" value="1"/>
</dbReference>
<evidence type="ECO:0000313" key="2">
    <source>
        <dbReference type="EMBL" id="KAE9087939.1"/>
    </source>
</evidence>
<dbReference type="PROSITE" id="PS50011">
    <property type="entry name" value="PROTEIN_KINASE_DOM"/>
    <property type="match status" value="2"/>
</dbReference>
<dbReference type="AlphaFoldDB" id="A0A6G0KHR8"/>
<dbReference type="Gene3D" id="1.10.510.10">
    <property type="entry name" value="Transferase(Phosphotransferase) domain 1"/>
    <property type="match status" value="2"/>
</dbReference>
<dbReference type="PROSITE" id="PS00108">
    <property type="entry name" value="PROTEIN_KINASE_ST"/>
    <property type="match status" value="1"/>
</dbReference>
<accession>A0A6G0KHR8</accession>
<dbReference type="PANTHER" id="PTHR44329">
    <property type="entry name" value="SERINE/THREONINE-PROTEIN KINASE TNNI3K-RELATED"/>
    <property type="match status" value="1"/>
</dbReference>
<organism evidence="2 3">
    <name type="scientific">Phytophthora fragariae</name>
    <dbReference type="NCBI Taxonomy" id="53985"/>
    <lineage>
        <taxon>Eukaryota</taxon>
        <taxon>Sar</taxon>
        <taxon>Stramenopiles</taxon>
        <taxon>Oomycota</taxon>
        <taxon>Peronosporomycetes</taxon>
        <taxon>Peronosporales</taxon>
        <taxon>Peronosporaceae</taxon>
        <taxon>Phytophthora</taxon>
    </lineage>
</organism>
<dbReference type="GO" id="GO:0004674">
    <property type="term" value="F:protein serine/threonine kinase activity"/>
    <property type="evidence" value="ECO:0007669"/>
    <property type="project" value="TreeGrafter"/>
</dbReference>
<dbReference type="SUPFAM" id="SSF56112">
    <property type="entry name" value="Protein kinase-like (PK-like)"/>
    <property type="match status" value="2"/>
</dbReference>
<sequence length="996" mass="113299">MGEIWGRIRQLCACRERERPDSRGEPPNEFGYCYTHIRIDSSPPAVAVNNTNASTLRLGKSTEPIDSDPRFAQWSLLSWSQRNLLGRHLITQLDTERRRRERRTPVYICWDHLVDKLQPHDHDYHSLKMRRRNWFGETSTPEEEADRVRLMQLASFAPIVKILESTIDAAMKIMKPADLSTRNLWHQHLQSERDELMSFFESLLKDNARLMGAIKEEDAQLEVLTWIKHSFDLHSDALTPREMDVISATFDRVVQLSGVVLGSLPEWFAISADKWDKAHVSIVTGGEEKCLRTVAIWIELNHPNIRKLFGACHVGQRIFIHEGTTAVLAAGGMFSWERMLDFAHGLEYLHDRGLVHTDLSIKDFHLSTVSETQCGKGVLSGIKLIRVQECEKRMLYVFNGDLEAPSHFPIEWLLRNQRRKRRTSDWVASFSTDIVSFGGVIGNLLENTRHLRRIKKLSPSLAEMQRDTQKTIAEALRENPPTQPEFVADDEFKLLLGMYAASKETTMTAHVVYQIRVLSQTEASITSSKIVEDGSIGDINLYKFQGERLSDMLDEAGRLCSSLKELESINRPILERLLEIHSQFIKGPQRKRLIEDFSLILSRFLGSMDDRCFASQTASICASRTIAGKNYSLHHDIDRLLLGDSVLNKTAPVHTWQPRWELCRQQQIARLRGCVKNPRAFMGDLENEGDRRQAIASLAFESRIYGGASLNPTDQAKSDEFNDADVLPKWFIPAHQVELSNHLADGAFGAVYQGRWLDTDVVIKQVLTDQNQDEFRREVDLWFSLNHDYLIKLYGACNEGRAFFVCEQATHGTLVTYANGKPRLKIWECIYEAALGLKYLHERGIVHGDLKGNNILVCEDGVKLADFGLSFIAHHPDAVAGANGALGAYRWKAPECLAGSQPTFASDVYSFGMCIIEVLSGEWPWGKSMPDSAVISNVMEKKFPQQPQTIDSAEWKLISSMCCFDTDRRIIADVVVSCAFNQCRGLESWRWEYLTQ</sequence>
<feature type="domain" description="Protein kinase" evidence="1">
    <location>
        <begin position="737"/>
        <end position="981"/>
    </location>
</feature>
<dbReference type="Gene3D" id="3.30.200.20">
    <property type="entry name" value="Phosphorylase Kinase, domain 1"/>
    <property type="match status" value="1"/>
</dbReference>
<proteinExistence type="predicted"/>
<dbReference type="GO" id="GO:0005524">
    <property type="term" value="F:ATP binding"/>
    <property type="evidence" value="ECO:0007669"/>
    <property type="project" value="InterPro"/>
</dbReference>
<dbReference type="InterPro" id="IPR011009">
    <property type="entry name" value="Kinase-like_dom_sf"/>
</dbReference>
<feature type="domain" description="Protein kinase" evidence="1">
    <location>
        <begin position="145"/>
        <end position="584"/>
    </location>
</feature>
<evidence type="ECO:0000313" key="3">
    <source>
        <dbReference type="Proteomes" id="UP000488956"/>
    </source>
</evidence>
<dbReference type="InterPro" id="IPR051681">
    <property type="entry name" value="Ser/Thr_Kinases-Pseudokinases"/>
</dbReference>
<dbReference type="Proteomes" id="UP000488956">
    <property type="component" value="Unassembled WGS sequence"/>
</dbReference>
<dbReference type="SMART" id="SM00220">
    <property type="entry name" value="S_TKc"/>
    <property type="match status" value="1"/>
</dbReference>
<protein>
    <recommendedName>
        <fullName evidence="1">Protein kinase domain-containing protein</fullName>
    </recommendedName>
</protein>
<name>A0A6G0KHR8_9STRA</name>
<dbReference type="InterPro" id="IPR001245">
    <property type="entry name" value="Ser-Thr/Tyr_kinase_cat_dom"/>
</dbReference>
<reference evidence="2 3" key="1">
    <citation type="submission" date="2018-09" db="EMBL/GenBank/DDBJ databases">
        <title>Genomic investigation of the strawberry pathogen Phytophthora fragariae indicates pathogenicity is determined by transcriptional variation in three key races.</title>
        <authorList>
            <person name="Adams T.M."/>
            <person name="Armitage A.D."/>
            <person name="Sobczyk M.K."/>
            <person name="Bates H.J."/>
            <person name="Dunwell J.M."/>
            <person name="Nellist C.F."/>
            <person name="Harrison R.J."/>
        </authorList>
    </citation>
    <scope>NUCLEOTIDE SEQUENCE [LARGE SCALE GENOMIC DNA]</scope>
    <source>
        <strain evidence="2 3">ONT-3</strain>
    </source>
</reference>